<proteinExistence type="predicted"/>
<evidence type="ECO:0000256" key="6">
    <source>
        <dbReference type="ARBA" id="ARBA00022989"/>
    </source>
</evidence>
<dbReference type="PANTHER" id="PTHR35091:SF2">
    <property type="entry name" value="FLAGELLAR PROTEIN FLIL"/>
    <property type="match status" value="1"/>
</dbReference>
<keyword evidence="9" id="KW-0282">Flagellum</keyword>
<keyword evidence="9" id="KW-0969">Cilium</keyword>
<evidence type="ECO:0000256" key="1">
    <source>
        <dbReference type="ARBA" id="ARBA00004162"/>
    </source>
</evidence>
<keyword evidence="4 8" id="KW-0812">Transmembrane</keyword>
<dbReference type="GO" id="GO:0006935">
    <property type="term" value="P:chemotaxis"/>
    <property type="evidence" value="ECO:0007669"/>
    <property type="project" value="UniProtKB-KW"/>
</dbReference>
<reference evidence="9" key="1">
    <citation type="submission" date="2018-06" db="EMBL/GenBank/DDBJ databases">
        <authorList>
            <person name="Zhirakovskaya E."/>
        </authorList>
    </citation>
    <scope>NUCLEOTIDE SEQUENCE</scope>
</reference>
<evidence type="ECO:0000256" key="2">
    <source>
        <dbReference type="ARBA" id="ARBA00022475"/>
    </source>
</evidence>
<dbReference type="GO" id="GO:0071978">
    <property type="term" value="P:bacterial-type flagellum-dependent swarming motility"/>
    <property type="evidence" value="ECO:0007669"/>
    <property type="project" value="TreeGrafter"/>
</dbReference>
<protein>
    <submittedName>
        <fullName evidence="9">Flagellar basal body-associated protein FliL</fullName>
    </submittedName>
</protein>
<dbReference type="InterPro" id="IPR005503">
    <property type="entry name" value="FliL"/>
</dbReference>
<keyword evidence="6 8" id="KW-1133">Transmembrane helix</keyword>
<keyword evidence="5" id="KW-0283">Flagellar rotation</keyword>
<accession>A0A3B1CWH8</accession>
<dbReference type="GO" id="GO:0009425">
    <property type="term" value="C:bacterial-type flagellum basal body"/>
    <property type="evidence" value="ECO:0007669"/>
    <property type="project" value="InterPro"/>
</dbReference>
<name>A0A3B1CWH8_9ZZZZ</name>
<evidence type="ECO:0000256" key="8">
    <source>
        <dbReference type="SAM" id="Phobius"/>
    </source>
</evidence>
<keyword evidence="9" id="KW-0966">Cell projection</keyword>
<evidence type="ECO:0000256" key="4">
    <source>
        <dbReference type="ARBA" id="ARBA00022692"/>
    </source>
</evidence>
<gene>
    <name evidence="9" type="ORF">MNBD_NITROSPIRAE03-748</name>
</gene>
<feature type="transmembrane region" description="Helical" evidence="8">
    <location>
        <begin position="26"/>
        <end position="48"/>
    </location>
</feature>
<evidence type="ECO:0000313" key="9">
    <source>
        <dbReference type="EMBL" id="VAX28853.1"/>
    </source>
</evidence>
<evidence type="ECO:0000256" key="3">
    <source>
        <dbReference type="ARBA" id="ARBA00022500"/>
    </source>
</evidence>
<dbReference type="EMBL" id="UOGI01000033">
    <property type="protein sequence ID" value="VAX28853.1"/>
    <property type="molecule type" value="Genomic_DNA"/>
</dbReference>
<dbReference type="PANTHER" id="PTHR35091">
    <property type="entry name" value="FLAGELLAR PROTEIN FLIL"/>
    <property type="match status" value="1"/>
</dbReference>
<evidence type="ECO:0000256" key="7">
    <source>
        <dbReference type="ARBA" id="ARBA00023136"/>
    </source>
</evidence>
<keyword evidence="7 8" id="KW-0472">Membrane</keyword>
<keyword evidence="2" id="KW-1003">Cell membrane</keyword>
<comment type="subcellular location">
    <subcellularLocation>
        <location evidence="1">Cell membrane</location>
        <topology evidence="1">Single-pass membrane protein</topology>
    </subcellularLocation>
</comment>
<sequence length="166" mass="18491">MADEKEEKQEEEPGGKKPEKKGKLKLIIVAVIAIALLGGGGFFAYSMFLGRKAETKAVPIKGDNLNSEQPALFPLAPFVVNLADRGRFLKVTIKLEMTDIKYEELVKERTPHLRDTVITLLSSKTAESISTPEGKFQLKDELLMRANAAAGRDVFKNIYFTDFVMQ</sequence>
<evidence type="ECO:0000256" key="5">
    <source>
        <dbReference type="ARBA" id="ARBA00022779"/>
    </source>
</evidence>
<organism evidence="9">
    <name type="scientific">hydrothermal vent metagenome</name>
    <dbReference type="NCBI Taxonomy" id="652676"/>
    <lineage>
        <taxon>unclassified sequences</taxon>
        <taxon>metagenomes</taxon>
        <taxon>ecological metagenomes</taxon>
    </lineage>
</organism>
<dbReference type="Pfam" id="PF03748">
    <property type="entry name" value="FliL"/>
    <property type="match status" value="1"/>
</dbReference>
<keyword evidence="3" id="KW-0145">Chemotaxis</keyword>
<dbReference type="GO" id="GO:0005886">
    <property type="term" value="C:plasma membrane"/>
    <property type="evidence" value="ECO:0007669"/>
    <property type="project" value="UniProtKB-SubCell"/>
</dbReference>
<dbReference type="AlphaFoldDB" id="A0A3B1CWH8"/>